<comment type="similarity">
    <text evidence="3 10">Belongs to the cytochrome P450 family.</text>
</comment>
<dbReference type="GO" id="GO:0016705">
    <property type="term" value="F:oxidoreductase activity, acting on paired donors, with incorporation or reduction of molecular oxygen"/>
    <property type="evidence" value="ECO:0007669"/>
    <property type="project" value="InterPro"/>
</dbReference>
<keyword evidence="8 10" id="KW-0503">Monooxygenase</keyword>
<dbReference type="AlphaFoldDB" id="S8C8X8"/>
<dbReference type="PANTHER" id="PTHR47944:SF19">
    <property type="entry name" value="CYTOCHROME P450 77A4"/>
    <property type="match status" value="1"/>
</dbReference>
<feature type="non-terminal residue" evidence="11">
    <location>
        <position position="1"/>
    </location>
</feature>
<dbReference type="InterPro" id="IPR017972">
    <property type="entry name" value="Cyt_P450_CS"/>
</dbReference>
<evidence type="ECO:0000256" key="9">
    <source>
        <dbReference type="PIRSR" id="PIRSR602401-1"/>
    </source>
</evidence>
<evidence type="ECO:0000313" key="12">
    <source>
        <dbReference type="Proteomes" id="UP000015453"/>
    </source>
</evidence>
<dbReference type="PRINTS" id="PR00385">
    <property type="entry name" value="P450"/>
</dbReference>
<dbReference type="CDD" id="cd11075">
    <property type="entry name" value="CYP77_89"/>
    <property type="match status" value="1"/>
</dbReference>
<dbReference type="Pfam" id="PF00067">
    <property type="entry name" value="p450"/>
    <property type="match status" value="1"/>
</dbReference>
<evidence type="ECO:0000256" key="4">
    <source>
        <dbReference type="ARBA" id="ARBA00022617"/>
    </source>
</evidence>
<keyword evidence="4 9" id="KW-0349">Heme</keyword>
<dbReference type="FunFam" id="1.10.630.10:FF:000012">
    <property type="entry name" value="Cytochrome P450 family protein"/>
    <property type="match status" value="1"/>
</dbReference>
<feature type="non-terminal residue" evidence="11">
    <location>
        <position position="496"/>
    </location>
</feature>
<evidence type="ECO:0000256" key="2">
    <source>
        <dbReference type="ARBA" id="ARBA00004167"/>
    </source>
</evidence>
<dbReference type="GO" id="GO:0004497">
    <property type="term" value="F:monooxygenase activity"/>
    <property type="evidence" value="ECO:0007669"/>
    <property type="project" value="UniProtKB-KW"/>
</dbReference>
<dbReference type="EMBL" id="AUSU01005576">
    <property type="protein sequence ID" value="EPS63295.1"/>
    <property type="molecule type" value="Genomic_DNA"/>
</dbReference>
<keyword evidence="12" id="KW-1185">Reference proteome</keyword>
<keyword evidence="7 9" id="KW-0408">Iron</keyword>
<evidence type="ECO:0000256" key="8">
    <source>
        <dbReference type="ARBA" id="ARBA00023033"/>
    </source>
</evidence>
<dbReference type="GO" id="GO:0005506">
    <property type="term" value="F:iron ion binding"/>
    <property type="evidence" value="ECO:0007669"/>
    <property type="project" value="InterPro"/>
</dbReference>
<dbReference type="PRINTS" id="PR00463">
    <property type="entry name" value="EP450I"/>
</dbReference>
<evidence type="ECO:0008006" key="13">
    <source>
        <dbReference type="Google" id="ProtNLM"/>
    </source>
</evidence>
<comment type="cofactor">
    <cofactor evidence="1 9">
        <name>heme</name>
        <dbReference type="ChEBI" id="CHEBI:30413"/>
    </cofactor>
</comment>
<dbReference type="Gene3D" id="1.10.630.10">
    <property type="entry name" value="Cytochrome P450"/>
    <property type="match status" value="1"/>
</dbReference>
<comment type="subcellular location">
    <subcellularLocation>
        <location evidence="2">Membrane</location>
        <topology evidence="2">Single-pass membrane protein</topology>
    </subcellularLocation>
</comment>
<evidence type="ECO:0000256" key="1">
    <source>
        <dbReference type="ARBA" id="ARBA00001971"/>
    </source>
</evidence>
<dbReference type="InterPro" id="IPR001128">
    <property type="entry name" value="Cyt_P450"/>
</dbReference>
<accession>S8C8X8</accession>
<evidence type="ECO:0000256" key="5">
    <source>
        <dbReference type="ARBA" id="ARBA00022723"/>
    </source>
</evidence>
<evidence type="ECO:0000256" key="7">
    <source>
        <dbReference type="ARBA" id="ARBA00023004"/>
    </source>
</evidence>
<dbReference type="Proteomes" id="UP000015453">
    <property type="component" value="Unassembled WGS sequence"/>
</dbReference>
<evidence type="ECO:0000256" key="10">
    <source>
        <dbReference type="RuleBase" id="RU000461"/>
    </source>
</evidence>
<evidence type="ECO:0000256" key="6">
    <source>
        <dbReference type="ARBA" id="ARBA00023002"/>
    </source>
</evidence>
<keyword evidence="5 9" id="KW-0479">Metal-binding</keyword>
<dbReference type="GO" id="GO:0020037">
    <property type="term" value="F:heme binding"/>
    <property type="evidence" value="ECO:0007669"/>
    <property type="project" value="InterPro"/>
</dbReference>
<name>S8C8X8_9LAMI</name>
<dbReference type="PANTHER" id="PTHR47944">
    <property type="entry name" value="CYTOCHROME P450 98A9"/>
    <property type="match status" value="1"/>
</dbReference>
<keyword evidence="6 10" id="KW-0560">Oxidoreductase</keyword>
<evidence type="ECO:0000313" key="11">
    <source>
        <dbReference type="EMBL" id="EPS63295.1"/>
    </source>
</evidence>
<gene>
    <name evidence="11" type="ORF">M569_11489</name>
</gene>
<dbReference type="InterPro" id="IPR036396">
    <property type="entry name" value="Cyt_P450_sf"/>
</dbReference>
<dbReference type="OrthoDB" id="1470350at2759"/>
<dbReference type="SUPFAM" id="SSF48264">
    <property type="entry name" value="Cytochrome P450"/>
    <property type="match status" value="1"/>
</dbReference>
<dbReference type="GO" id="GO:0016020">
    <property type="term" value="C:membrane"/>
    <property type="evidence" value="ECO:0007669"/>
    <property type="project" value="UniProtKB-SubCell"/>
</dbReference>
<sequence length="496" mass="55783">IVFTVLTAAVALLTFFLFAFTRKRPKLLLPPGPPGKPLVGNLFQVALSGKPFFQYIRELLPQYGPIFTLRMGNRTMIIVSSHELAHEALIEKGQIFATRPGETATRAIFSCNKFTVNAALYGPVWRSLRRNMVQNMLSTVRIKGFSGTRTAAMDKLVERLRAEAEGNDGRVWVLKNSRFAVFCILLFMCFGLDIDEATIVEVDQIMKAVLIALDPRIDDFLPILSPFFYKQRKKVRQVRKKQMEILIPLIERRREAIRNPGSDGSSSAAAAFSYLDTIFDLKIEGRKTYPSDQEIVTLCSEFLNGGTDTTATAVEWGIARLIENPDVQSRLYEEIRTTVGSRKVEDKDIEKMPYLNAVVKELLRKHPPTYFVLSHAVTEPARLGGYEVPAGASVEFFSAAIAEDPKVWSDPQKFDPDRFFADREDADITGVAGVKMMPFGVGRRICPGLAIGTLHINLMLARMVQEFEWSGTPDFTEKFQFTVVTKDPLRATIKPR</sequence>
<protein>
    <recommendedName>
        <fullName evidence="13">Cytochrome P450</fullName>
    </recommendedName>
</protein>
<reference evidence="11 12" key="1">
    <citation type="journal article" date="2013" name="BMC Genomics">
        <title>The miniature genome of a carnivorous plant Genlisea aurea contains a low number of genes and short non-coding sequences.</title>
        <authorList>
            <person name="Leushkin E.V."/>
            <person name="Sutormin R.A."/>
            <person name="Nabieva E.R."/>
            <person name="Penin A.A."/>
            <person name="Kondrashov A.S."/>
            <person name="Logacheva M.D."/>
        </authorList>
    </citation>
    <scope>NUCLEOTIDE SEQUENCE [LARGE SCALE GENOMIC DNA]</scope>
</reference>
<dbReference type="InterPro" id="IPR002401">
    <property type="entry name" value="Cyt_P450_E_grp-I"/>
</dbReference>
<feature type="binding site" description="axial binding residue" evidence="9">
    <location>
        <position position="446"/>
    </location>
    <ligand>
        <name>heme</name>
        <dbReference type="ChEBI" id="CHEBI:30413"/>
    </ligand>
    <ligandPart>
        <name>Fe</name>
        <dbReference type="ChEBI" id="CHEBI:18248"/>
    </ligandPart>
</feature>
<proteinExistence type="inferred from homology"/>
<evidence type="ECO:0000256" key="3">
    <source>
        <dbReference type="ARBA" id="ARBA00010617"/>
    </source>
</evidence>
<comment type="caution">
    <text evidence="11">The sequence shown here is derived from an EMBL/GenBank/DDBJ whole genome shotgun (WGS) entry which is preliminary data.</text>
</comment>
<dbReference type="PROSITE" id="PS00086">
    <property type="entry name" value="CYTOCHROME_P450"/>
    <property type="match status" value="1"/>
</dbReference>
<organism evidence="11 12">
    <name type="scientific">Genlisea aurea</name>
    <dbReference type="NCBI Taxonomy" id="192259"/>
    <lineage>
        <taxon>Eukaryota</taxon>
        <taxon>Viridiplantae</taxon>
        <taxon>Streptophyta</taxon>
        <taxon>Embryophyta</taxon>
        <taxon>Tracheophyta</taxon>
        <taxon>Spermatophyta</taxon>
        <taxon>Magnoliopsida</taxon>
        <taxon>eudicotyledons</taxon>
        <taxon>Gunneridae</taxon>
        <taxon>Pentapetalae</taxon>
        <taxon>asterids</taxon>
        <taxon>lamiids</taxon>
        <taxon>Lamiales</taxon>
        <taxon>Lentibulariaceae</taxon>
        <taxon>Genlisea</taxon>
    </lineage>
</organism>